<dbReference type="GO" id="GO:0050482">
    <property type="term" value="P:arachidonate secretion"/>
    <property type="evidence" value="ECO:0007669"/>
    <property type="project" value="InterPro"/>
</dbReference>
<evidence type="ECO:0000256" key="7">
    <source>
        <dbReference type="ARBA" id="ARBA00029903"/>
    </source>
</evidence>
<dbReference type="Gene3D" id="1.20.90.10">
    <property type="entry name" value="Phospholipase A2 domain"/>
    <property type="match status" value="1"/>
</dbReference>
<evidence type="ECO:0000256" key="1">
    <source>
        <dbReference type="ARBA" id="ARBA00001913"/>
    </source>
</evidence>
<feature type="domain" description="Phospholipase A2-like central" evidence="8">
    <location>
        <begin position="51"/>
        <end position="108"/>
    </location>
</feature>
<dbReference type="EC" id="3.1.1.4" evidence="3"/>
<dbReference type="PROSITE" id="PS00118">
    <property type="entry name" value="PA2_HIS"/>
    <property type="match status" value="1"/>
</dbReference>
<dbReference type="GO" id="GO:0016042">
    <property type="term" value="P:lipid catabolic process"/>
    <property type="evidence" value="ECO:0007669"/>
    <property type="project" value="UniProtKB-KW"/>
</dbReference>
<dbReference type="GO" id="GO:0004623">
    <property type="term" value="F:phospholipase A2 activity"/>
    <property type="evidence" value="ECO:0007669"/>
    <property type="project" value="UniProtKB-EC"/>
</dbReference>
<organism evidence="9">
    <name type="scientific">Timema genevievae</name>
    <name type="common">Walking stick</name>
    <dbReference type="NCBI Taxonomy" id="629358"/>
    <lineage>
        <taxon>Eukaryota</taxon>
        <taxon>Metazoa</taxon>
        <taxon>Ecdysozoa</taxon>
        <taxon>Arthropoda</taxon>
        <taxon>Hexapoda</taxon>
        <taxon>Insecta</taxon>
        <taxon>Pterygota</taxon>
        <taxon>Neoptera</taxon>
        <taxon>Polyneoptera</taxon>
        <taxon>Phasmatodea</taxon>
        <taxon>Timematodea</taxon>
        <taxon>Timematoidea</taxon>
        <taxon>Timematidae</taxon>
        <taxon>Timema</taxon>
    </lineage>
</organism>
<keyword evidence="4" id="KW-0964">Secreted</keyword>
<evidence type="ECO:0000259" key="8">
    <source>
        <dbReference type="Pfam" id="PF05826"/>
    </source>
</evidence>
<evidence type="ECO:0000256" key="2">
    <source>
        <dbReference type="ARBA" id="ARBA00004613"/>
    </source>
</evidence>
<evidence type="ECO:0000256" key="3">
    <source>
        <dbReference type="ARBA" id="ARBA00013278"/>
    </source>
</evidence>
<dbReference type="InterPro" id="IPR036444">
    <property type="entry name" value="PLipase_A2_dom_sf"/>
</dbReference>
<gene>
    <name evidence="9" type="ORF">TGEB3V08_LOCUS10992</name>
</gene>
<dbReference type="EMBL" id="OE847579">
    <property type="protein sequence ID" value="CAD7611460.1"/>
    <property type="molecule type" value="Genomic_DNA"/>
</dbReference>
<dbReference type="PANTHER" id="PTHR12253">
    <property type="entry name" value="RH14732P"/>
    <property type="match status" value="1"/>
</dbReference>
<dbReference type="InterPro" id="IPR033113">
    <property type="entry name" value="PLA2_histidine"/>
</dbReference>
<evidence type="ECO:0000313" key="9">
    <source>
        <dbReference type="EMBL" id="CAD7611460.1"/>
    </source>
</evidence>
<dbReference type="SUPFAM" id="SSF48619">
    <property type="entry name" value="Phospholipase A2, PLA2"/>
    <property type="match status" value="1"/>
</dbReference>
<reference evidence="9" key="1">
    <citation type="submission" date="2020-11" db="EMBL/GenBank/DDBJ databases">
        <authorList>
            <person name="Tran Van P."/>
        </authorList>
    </citation>
    <scope>NUCLEOTIDE SEQUENCE</scope>
</reference>
<name>A0A7R9K8U7_TIMGE</name>
<comment type="cofactor">
    <cofactor evidence="1">
        <name>Ca(2+)</name>
        <dbReference type="ChEBI" id="CHEBI:29108"/>
    </cofactor>
</comment>
<evidence type="ECO:0000256" key="5">
    <source>
        <dbReference type="ARBA" id="ARBA00022963"/>
    </source>
</evidence>
<protein>
    <recommendedName>
        <fullName evidence="3">phospholipase A2</fullName>
        <ecNumber evidence="3">3.1.1.4</ecNumber>
    </recommendedName>
    <alternativeName>
        <fullName evidence="7">Phosphatidylcholine 2-acylhydrolase</fullName>
    </alternativeName>
</protein>
<keyword evidence="6" id="KW-0443">Lipid metabolism</keyword>
<sequence length="313" mass="36588">MGRSRFESRSKIKRMMAKSDSVMVHRISSEELEELMESCTQKASSGQRGFIYPGTKWCGPGNIAKHFDDVGRYEEEDKCCREHDHCPKQLGAGQCRYGICNKSLFTRQVHIETQSRRGTHVIKERRRTAVCMMANSQHMNLSSESDADAEMQSLLISHCNCDMKLRQCLRDLNTTTANTVGTIFFNVARVTCFTYNKTCHHTRQVYIQYMGTVDSSQCSALFQDLQIDKLAIFTLDNVYWLYWVELAQERVRCNELDWIELAQDRDRCNELDWIELAQDKDWCNELDWIVLSQDKDRCNELDWIELAQDRDRV</sequence>
<dbReference type="InterPro" id="IPR016090">
    <property type="entry name" value="PLA2-like_dom"/>
</dbReference>
<dbReference type="AlphaFoldDB" id="A0A7R9K8U7"/>
<proteinExistence type="predicted"/>
<accession>A0A7R9K8U7</accession>
<keyword evidence="5" id="KW-0442">Lipid degradation</keyword>
<dbReference type="Pfam" id="PF05826">
    <property type="entry name" value="Phospholip_A2_2"/>
    <property type="match status" value="2"/>
</dbReference>
<dbReference type="GO" id="GO:0005576">
    <property type="term" value="C:extracellular region"/>
    <property type="evidence" value="ECO:0007669"/>
    <property type="project" value="UniProtKB-SubCell"/>
</dbReference>
<dbReference type="GO" id="GO:0006644">
    <property type="term" value="P:phospholipid metabolic process"/>
    <property type="evidence" value="ECO:0007669"/>
    <property type="project" value="InterPro"/>
</dbReference>
<feature type="domain" description="Phospholipase A2-like central" evidence="8">
    <location>
        <begin position="150"/>
        <end position="195"/>
    </location>
</feature>
<comment type="subcellular location">
    <subcellularLocation>
        <location evidence="2">Secreted</location>
    </subcellularLocation>
</comment>
<evidence type="ECO:0000256" key="4">
    <source>
        <dbReference type="ARBA" id="ARBA00022525"/>
    </source>
</evidence>
<evidence type="ECO:0000256" key="6">
    <source>
        <dbReference type="ARBA" id="ARBA00023098"/>
    </source>
</evidence>